<evidence type="ECO:0000256" key="5">
    <source>
        <dbReference type="ARBA" id="ARBA00022691"/>
    </source>
</evidence>
<keyword evidence="5" id="KW-0949">S-adenosyl-L-methionine</keyword>
<dbReference type="Pfam" id="PF02086">
    <property type="entry name" value="MethyltransfD12"/>
    <property type="match status" value="1"/>
</dbReference>
<dbReference type="EMBL" id="BMHV01000048">
    <property type="protein sequence ID" value="GGF76371.1"/>
    <property type="molecule type" value="Genomic_DNA"/>
</dbReference>
<dbReference type="Gene3D" id="3.40.50.150">
    <property type="entry name" value="Vaccinia Virus protein VP39"/>
    <property type="match status" value="1"/>
</dbReference>
<dbReference type="GO" id="GO:0006298">
    <property type="term" value="P:mismatch repair"/>
    <property type="evidence" value="ECO:0007669"/>
    <property type="project" value="TreeGrafter"/>
</dbReference>
<gene>
    <name evidence="7" type="ORF">GCM10011332_32940</name>
</gene>
<evidence type="ECO:0000256" key="3">
    <source>
        <dbReference type="ARBA" id="ARBA00022603"/>
    </source>
</evidence>
<dbReference type="PANTHER" id="PTHR30481">
    <property type="entry name" value="DNA ADENINE METHYLASE"/>
    <property type="match status" value="1"/>
</dbReference>
<dbReference type="GO" id="GO:0043565">
    <property type="term" value="F:sequence-specific DNA binding"/>
    <property type="evidence" value="ECO:0007669"/>
    <property type="project" value="TreeGrafter"/>
</dbReference>
<dbReference type="EC" id="2.1.1.72" evidence="2"/>
<dbReference type="InterPro" id="IPR008593">
    <property type="entry name" value="Dam_MeTrfase"/>
</dbReference>
<evidence type="ECO:0000313" key="7">
    <source>
        <dbReference type="EMBL" id="GGF76371.1"/>
    </source>
</evidence>
<reference evidence="7" key="1">
    <citation type="journal article" date="2014" name="Int. J. Syst. Evol. Microbiol.">
        <title>Complete genome sequence of Corynebacterium casei LMG S-19264T (=DSM 44701T), isolated from a smear-ripened cheese.</title>
        <authorList>
            <consortium name="US DOE Joint Genome Institute (JGI-PGF)"/>
            <person name="Walter F."/>
            <person name="Albersmeier A."/>
            <person name="Kalinowski J."/>
            <person name="Ruckert C."/>
        </authorList>
    </citation>
    <scope>NUCLEOTIDE SEQUENCE</scope>
    <source>
        <strain evidence="7">CGMCC 1.15254</strain>
    </source>
</reference>
<accession>A0A917FHE5</accession>
<sequence>MYNFSGTPEGVLLPPALPAANDTGSVRWAGGKCGQTDKLAMLLPEEIENYAEPFVGGGNIFYHLRKTGRIKGKTYLSDISLPLINFYLVLQRNPEQVAKAVLHLHERCGRGNQQLFSDAVETINSPTSTDFEKAVAFFVHNTLVFSLATLNFTRKSAFAQSCADTRGLTLHNIRRLVANGKMLEGTIIECQDYRTAVEKLPDNTFLFLDSPYDGSKEETYCTEFDQNLYAANCKEWSEKFQMMVTLDAGVDSMRRFNHFKQIIRPVRYHSTKRKKNEQVSLNYQPSFLTDKLELLNWTHVQRTNGGTSDQWFTPFELLNTLYDACGVMQFDLDPCSPPEYLAHTKAKKRFCVESGDDGLAEDWRGKTIFMNPPYGRGIDKWVEKACTEVANGNAKTVIGLLPVKADTDWWHNHVAMKADMFVFNGRLKFGNAKGSGRFASALAIWGDTSNFDISKFGSDETYPGYWQMAV</sequence>
<dbReference type="InterPro" id="IPR029063">
    <property type="entry name" value="SAM-dependent_MTases_sf"/>
</dbReference>
<keyword evidence="8" id="KW-1185">Reference proteome</keyword>
<keyword evidence="4" id="KW-0808">Transferase</keyword>
<dbReference type="Proteomes" id="UP000632498">
    <property type="component" value="Unassembled WGS sequence"/>
</dbReference>
<evidence type="ECO:0000256" key="4">
    <source>
        <dbReference type="ARBA" id="ARBA00022679"/>
    </source>
</evidence>
<dbReference type="AlphaFoldDB" id="A0A917FHE5"/>
<organism evidence="7 8">
    <name type="scientific">Terasakiella brassicae</name>
    <dbReference type="NCBI Taxonomy" id="1634917"/>
    <lineage>
        <taxon>Bacteria</taxon>
        <taxon>Pseudomonadati</taxon>
        <taxon>Pseudomonadota</taxon>
        <taxon>Alphaproteobacteria</taxon>
        <taxon>Rhodospirillales</taxon>
        <taxon>Terasakiellaceae</taxon>
        <taxon>Terasakiella</taxon>
    </lineage>
</organism>
<dbReference type="GO" id="GO:1904047">
    <property type="term" value="F:S-adenosyl-L-methionine binding"/>
    <property type="evidence" value="ECO:0007669"/>
    <property type="project" value="TreeGrafter"/>
</dbReference>
<evidence type="ECO:0000256" key="2">
    <source>
        <dbReference type="ARBA" id="ARBA00011900"/>
    </source>
</evidence>
<reference evidence="7" key="2">
    <citation type="submission" date="2020-09" db="EMBL/GenBank/DDBJ databases">
        <authorList>
            <person name="Sun Q."/>
            <person name="Zhou Y."/>
        </authorList>
    </citation>
    <scope>NUCLEOTIDE SEQUENCE</scope>
    <source>
        <strain evidence="7">CGMCC 1.15254</strain>
    </source>
</reference>
<dbReference type="GO" id="GO:0032259">
    <property type="term" value="P:methylation"/>
    <property type="evidence" value="ECO:0007669"/>
    <property type="project" value="UniProtKB-KW"/>
</dbReference>
<dbReference type="SUPFAM" id="SSF53335">
    <property type="entry name" value="S-adenosyl-L-methionine-dependent methyltransferases"/>
    <property type="match status" value="1"/>
</dbReference>
<dbReference type="Gene3D" id="1.10.1020.10">
    <property type="entry name" value="Adenine-specific Methyltransferase, Domain 2"/>
    <property type="match status" value="1"/>
</dbReference>
<dbReference type="GO" id="GO:0009007">
    <property type="term" value="F:site-specific DNA-methyltransferase (adenine-specific) activity"/>
    <property type="evidence" value="ECO:0007669"/>
    <property type="project" value="UniProtKB-EC"/>
</dbReference>
<dbReference type="Pfam" id="PF05869">
    <property type="entry name" value="Dam"/>
    <property type="match status" value="1"/>
</dbReference>
<dbReference type="InterPro" id="IPR012327">
    <property type="entry name" value="MeTrfase_D12"/>
</dbReference>
<evidence type="ECO:0000313" key="8">
    <source>
        <dbReference type="Proteomes" id="UP000632498"/>
    </source>
</evidence>
<evidence type="ECO:0000256" key="6">
    <source>
        <dbReference type="ARBA" id="ARBA00047942"/>
    </source>
</evidence>
<protein>
    <recommendedName>
        <fullName evidence="2">site-specific DNA-methyltransferase (adenine-specific)</fullName>
        <ecNumber evidence="2">2.1.1.72</ecNumber>
    </recommendedName>
</protein>
<dbReference type="GO" id="GO:0009307">
    <property type="term" value="P:DNA restriction-modification system"/>
    <property type="evidence" value="ECO:0007669"/>
    <property type="project" value="InterPro"/>
</dbReference>
<proteinExistence type="inferred from homology"/>
<dbReference type="RefSeq" id="WP_051610331.1">
    <property type="nucleotide sequence ID" value="NZ_BMHV01000048.1"/>
</dbReference>
<keyword evidence="3" id="KW-0489">Methyltransferase</keyword>
<comment type="catalytic activity">
    <reaction evidence="6">
        <text>a 2'-deoxyadenosine in DNA + S-adenosyl-L-methionine = an N(6)-methyl-2'-deoxyadenosine in DNA + S-adenosyl-L-homocysteine + H(+)</text>
        <dbReference type="Rhea" id="RHEA:15197"/>
        <dbReference type="Rhea" id="RHEA-COMP:12418"/>
        <dbReference type="Rhea" id="RHEA-COMP:12419"/>
        <dbReference type="ChEBI" id="CHEBI:15378"/>
        <dbReference type="ChEBI" id="CHEBI:57856"/>
        <dbReference type="ChEBI" id="CHEBI:59789"/>
        <dbReference type="ChEBI" id="CHEBI:90615"/>
        <dbReference type="ChEBI" id="CHEBI:90616"/>
        <dbReference type="EC" id="2.1.1.72"/>
    </reaction>
</comment>
<comment type="caution">
    <text evidence="7">The sequence shown here is derived from an EMBL/GenBank/DDBJ whole genome shotgun (WGS) entry which is preliminary data.</text>
</comment>
<dbReference type="PRINTS" id="PR00505">
    <property type="entry name" value="D12N6MTFRASE"/>
</dbReference>
<evidence type="ECO:0000256" key="1">
    <source>
        <dbReference type="ARBA" id="ARBA00006594"/>
    </source>
</evidence>
<comment type="similarity">
    <text evidence="1">Belongs to the N(4)/N(6)-methyltransferase family.</text>
</comment>
<dbReference type="InterPro" id="IPR023095">
    <property type="entry name" value="Ade_MeTrfase_dom_2"/>
</dbReference>
<name>A0A917FHE5_9PROT</name>